<protein>
    <submittedName>
        <fullName evidence="2">Uncharacterized protein</fullName>
    </submittedName>
</protein>
<name>A0AAF5Q5I3_WUCBA</name>
<evidence type="ECO:0000313" key="2">
    <source>
        <dbReference type="WBParaSite" id="mrna-Wban_10423"/>
    </source>
</evidence>
<reference evidence="1" key="1">
    <citation type="submission" date="2015-03" db="EMBL/GenBank/DDBJ databases">
        <title>Wuchereria bancrofti Genome Sequencing Papua New Guinea Strain.</title>
        <authorList>
            <person name="Small S.T."/>
            <person name="Serre D."/>
            <person name="Zimmerman P.A."/>
        </authorList>
    </citation>
    <scope>NUCLEOTIDE SEQUENCE [LARGE SCALE GENOMIC DNA]</scope>
    <source>
        <strain evidence="1">pt0022</strain>
    </source>
</reference>
<dbReference type="WBParaSite" id="mrna-Wban_10423">
    <property type="protein sequence ID" value="mrna-Wban_10423"/>
    <property type="gene ID" value="Wban_10423"/>
</dbReference>
<organism evidence="1 2">
    <name type="scientific">Wuchereria bancrofti</name>
    <dbReference type="NCBI Taxonomy" id="6293"/>
    <lineage>
        <taxon>Eukaryota</taxon>
        <taxon>Metazoa</taxon>
        <taxon>Ecdysozoa</taxon>
        <taxon>Nematoda</taxon>
        <taxon>Chromadorea</taxon>
        <taxon>Rhabditida</taxon>
        <taxon>Spirurina</taxon>
        <taxon>Spiruromorpha</taxon>
        <taxon>Filarioidea</taxon>
        <taxon>Onchocercidae</taxon>
        <taxon>Wuchereria</taxon>
    </lineage>
</organism>
<reference evidence="2" key="3">
    <citation type="submission" date="2024-02" db="UniProtKB">
        <authorList>
            <consortium name="WormBaseParasite"/>
        </authorList>
    </citation>
    <scope>IDENTIFICATION</scope>
    <source>
        <strain evidence="2">pt0022</strain>
    </source>
</reference>
<accession>A0AAF5Q5I3</accession>
<sequence>MQSAKGNLGLSSLCWARVQLAMRLPVLFCKQDNSSVTCHLFFHLGDDEVISVGRENPAEAVPDRIRPDKTKLTCVWHSGRLRASFCVTFSLYLKLL</sequence>
<evidence type="ECO:0000313" key="1">
    <source>
        <dbReference type="Proteomes" id="UP000093561"/>
    </source>
</evidence>
<reference evidence="1" key="2">
    <citation type="journal article" date="2016" name="Mol. Ecol.">
        <title>Population genomics of the filarial nematode parasite Wuchereria bancrofti from mosquitoes.</title>
        <authorList>
            <person name="Small S.T."/>
            <person name="Reimer L.J."/>
            <person name="Tisch D.J."/>
            <person name="King C.L."/>
            <person name="Christensen B.M."/>
            <person name="Siba P.M."/>
            <person name="Kazura J.W."/>
            <person name="Serre D."/>
            <person name="Zimmerman P.A."/>
        </authorList>
    </citation>
    <scope>NUCLEOTIDE SEQUENCE</scope>
    <source>
        <strain evidence="1">pt0022</strain>
    </source>
</reference>
<proteinExistence type="predicted"/>
<dbReference type="Proteomes" id="UP000093561">
    <property type="component" value="Unassembled WGS sequence"/>
</dbReference>
<dbReference type="AlphaFoldDB" id="A0AAF5Q5I3"/>